<gene>
    <name evidence="8" type="ORF">METZ01_LOCUS70462</name>
</gene>
<feature type="transmembrane region" description="Helical" evidence="6">
    <location>
        <begin position="5"/>
        <end position="23"/>
    </location>
</feature>
<dbReference type="GO" id="GO:0005886">
    <property type="term" value="C:plasma membrane"/>
    <property type="evidence" value="ECO:0007669"/>
    <property type="project" value="UniProtKB-SubCell"/>
</dbReference>
<evidence type="ECO:0000256" key="2">
    <source>
        <dbReference type="ARBA" id="ARBA00022475"/>
    </source>
</evidence>
<name>A0A381TQ12_9ZZZZ</name>
<feature type="transmembrane region" description="Helical" evidence="6">
    <location>
        <begin position="35"/>
        <end position="54"/>
    </location>
</feature>
<dbReference type="InterPro" id="IPR037185">
    <property type="entry name" value="EmrE-like"/>
</dbReference>
<feature type="transmembrane region" description="Helical" evidence="6">
    <location>
        <begin position="90"/>
        <end position="113"/>
    </location>
</feature>
<feature type="transmembrane region" description="Helical" evidence="6">
    <location>
        <begin position="181"/>
        <end position="202"/>
    </location>
</feature>
<evidence type="ECO:0000256" key="3">
    <source>
        <dbReference type="ARBA" id="ARBA00022692"/>
    </source>
</evidence>
<accession>A0A381TQ12</accession>
<organism evidence="8">
    <name type="scientific">marine metagenome</name>
    <dbReference type="NCBI Taxonomy" id="408172"/>
    <lineage>
        <taxon>unclassified sequences</taxon>
        <taxon>metagenomes</taxon>
        <taxon>ecological metagenomes</taxon>
    </lineage>
</organism>
<feature type="domain" description="EamA" evidence="7">
    <location>
        <begin position="10"/>
        <end position="139"/>
    </location>
</feature>
<sequence length="290" mass="32699">MKPKVLINYAILCFIWGTTWIILKKSLIDGTPPFFGSGFRFFFGGIILWGIILYKRDFPSFKALPLQLYLQFGLLNLTICYGLTYWATQFIYSSLSALIWAGFPLCVAVFSYFMLPDEVVTKKKIISLFLGTIGALLILREGLNFKGDQVVIGIFMVVIAVIIAGYPNVYLKRYSNAVTSLHLNAVSQLIAGITLLIISFVFESDQKMVWNNFNIFALAYLTIFGSLIAWYIYFWLFPHISMSQISYIAFFPPVLASILGWIFLDEKLSILAIFGGGLVIFGAVLVNLNE</sequence>
<evidence type="ECO:0000256" key="4">
    <source>
        <dbReference type="ARBA" id="ARBA00022989"/>
    </source>
</evidence>
<feature type="transmembrane region" description="Helical" evidence="6">
    <location>
        <begin position="125"/>
        <end position="143"/>
    </location>
</feature>
<feature type="transmembrane region" description="Helical" evidence="6">
    <location>
        <begin position="270"/>
        <end position="288"/>
    </location>
</feature>
<evidence type="ECO:0000313" key="8">
    <source>
        <dbReference type="EMBL" id="SVA17608.1"/>
    </source>
</evidence>
<evidence type="ECO:0000256" key="5">
    <source>
        <dbReference type="ARBA" id="ARBA00023136"/>
    </source>
</evidence>
<reference evidence="8" key="1">
    <citation type="submission" date="2018-05" db="EMBL/GenBank/DDBJ databases">
        <authorList>
            <person name="Lanie J.A."/>
            <person name="Ng W.-L."/>
            <person name="Kazmierczak K.M."/>
            <person name="Andrzejewski T.M."/>
            <person name="Davidsen T.M."/>
            <person name="Wayne K.J."/>
            <person name="Tettelin H."/>
            <person name="Glass J.I."/>
            <person name="Rusch D."/>
            <person name="Podicherti R."/>
            <person name="Tsui H.-C.T."/>
            <person name="Winkler M.E."/>
        </authorList>
    </citation>
    <scope>NUCLEOTIDE SEQUENCE</scope>
</reference>
<dbReference type="Pfam" id="PF00892">
    <property type="entry name" value="EamA"/>
    <property type="match status" value="2"/>
</dbReference>
<feature type="domain" description="EamA" evidence="7">
    <location>
        <begin position="152"/>
        <end position="287"/>
    </location>
</feature>
<dbReference type="AlphaFoldDB" id="A0A381TQ12"/>
<dbReference type="EMBL" id="UINC01004892">
    <property type="protein sequence ID" value="SVA17608.1"/>
    <property type="molecule type" value="Genomic_DNA"/>
</dbReference>
<dbReference type="InterPro" id="IPR000620">
    <property type="entry name" value="EamA_dom"/>
</dbReference>
<dbReference type="PANTHER" id="PTHR32322">
    <property type="entry name" value="INNER MEMBRANE TRANSPORTER"/>
    <property type="match status" value="1"/>
</dbReference>
<dbReference type="InterPro" id="IPR050638">
    <property type="entry name" value="AA-Vitamin_Transporters"/>
</dbReference>
<keyword evidence="4 6" id="KW-1133">Transmembrane helix</keyword>
<keyword evidence="5 6" id="KW-0472">Membrane</keyword>
<dbReference type="SUPFAM" id="SSF103481">
    <property type="entry name" value="Multidrug resistance efflux transporter EmrE"/>
    <property type="match status" value="2"/>
</dbReference>
<feature type="transmembrane region" description="Helical" evidence="6">
    <location>
        <begin position="149"/>
        <end position="169"/>
    </location>
</feature>
<proteinExistence type="predicted"/>
<keyword evidence="3 6" id="KW-0812">Transmembrane</keyword>
<comment type="subcellular location">
    <subcellularLocation>
        <location evidence="1">Cell membrane</location>
        <topology evidence="1">Multi-pass membrane protein</topology>
    </subcellularLocation>
</comment>
<evidence type="ECO:0000259" key="7">
    <source>
        <dbReference type="Pfam" id="PF00892"/>
    </source>
</evidence>
<feature type="transmembrane region" description="Helical" evidence="6">
    <location>
        <begin position="214"/>
        <end position="233"/>
    </location>
</feature>
<feature type="transmembrane region" description="Helical" evidence="6">
    <location>
        <begin position="245"/>
        <end position="264"/>
    </location>
</feature>
<evidence type="ECO:0000256" key="6">
    <source>
        <dbReference type="SAM" id="Phobius"/>
    </source>
</evidence>
<feature type="transmembrane region" description="Helical" evidence="6">
    <location>
        <begin position="66"/>
        <end position="84"/>
    </location>
</feature>
<keyword evidence="2" id="KW-1003">Cell membrane</keyword>
<dbReference type="PANTHER" id="PTHR32322:SF18">
    <property type="entry name" value="S-ADENOSYLMETHIONINE_S-ADENOSYLHOMOCYSTEINE TRANSPORTER"/>
    <property type="match status" value="1"/>
</dbReference>
<protein>
    <recommendedName>
        <fullName evidence="7">EamA domain-containing protein</fullName>
    </recommendedName>
</protein>
<evidence type="ECO:0000256" key="1">
    <source>
        <dbReference type="ARBA" id="ARBA00004651"/>
    </source>
</evidence>